<dbReference type="AlphaFoldDB" id="A0A1T4T9N8"/>
<sequence length="422" mass="47465">MSKLIARIPQASDISRAVRFKTIRALSEQLAAPLSPEDQTVQSMPDASPTKWHLAHTTWFFETFLLLPHQAGYRPFHPAFSYLFNSYYEAVGPRHPRPQRGLITRPSVEEVLAYRQHVTAAMLELLQQPDSAWASLVELGLHHEQQHQELLLMDIKHLLSLNPLKPAYLAKAPAASAAEAAPLGWIDFEGGMTEIGHDGSGFAFDNEGPRHRVWIEPFALATRLVTCGEYAAFIEDGGYRRPELWLSAGWDCVRQRDWEAPLYWERDGASWSVFTLAGLRPMQPHEPVCHVSAYEAAAYAKWAGKRLAREGEWEMAAADVELAGNLLDDHVLHPAPVAGPGLRQMIGDVWEWTASPYVAYPGYREPEGAVGEYNGKFMANQMVLRGGCAVTPRDHIRTTYRNFFPPDARWMFGGIRLAEDLR</sequence>
<dbReference type="InterPro" id="IPR042095">
    <property type="entry name" value="SUMF_sf"/>
</dbReference>
<evidence type="ECO:0000259" key="4">
    <source>
        <dbReference type="Pfam" id="PF03781"/>
    </source>
</evidence>
<dbReference type="InterPro" id="IPR005532">
    <property type="entry name" value="SUMF_dom"/>
</dbReference>
<protein>
    <submittedName>
        <fullName evidence="6">Ergothioneine biosynthesis protein EgtB</fullName>
    </submittedName>
</protein>
<keyword evidence="7" id="KW-1185">Reference proteome</keyword>
<evidence type="ECO:0000313" key="7">
    <source>
        <dbReference type="Proteomes" id="UP000190092"/>
    </source>
</evidence>
<dbReference type="STRING" id="225324.SAMN02745126_05885"/>
<feature type="domain" description="DinB-like" evidence="5">
    <location>
        <begin position="20"/>
        <end position="147"/>
    </location>
</feature>
<dbReference type="NCBIfam" id="TIGR03440">
    <property type="entry name" value="egtB_TIGR03440"/>
    <property type="match status" value="1"/>
</dbReference>
<dbReference type="RefSeq" id="WP_231714984.1">
    <property type="nucleotide sequence ID" value="NZ_FUWJ01000014.1"/>
</dbReference>
<keyword evidence="2" id="KW-0408">Iron</keyword>
<evidence type="ECO:0000256" key="1">
    <source>
        <dbReference type="ARBA" id="ARBA00023002"/>
    </source>
</evidence>
<feature type="domain" description="Sulfatase-modifying factor enzyme-like" evidence="4">
    <location>
        <begin position="340"/>
        <end position="418"/>
    </location>
</feature>
<dbReference type="InterPro" id="IPR016187">
    <property type="entry name" value="CTDL_fold"/>
</dbReference>
<name>A0A1T4T9N8_9HYPH</name>
<evidence type="ECO:0000259" key="5">
    <source>
        <dbReference type="Pfam" id="PF12867"/>
    </source>
</evidence>
<dbReference type="Pfam" id="PF03781">
    <property type="entry name" value="FGE-sulfatase"/>
    <property type="match status" value="2"/>
</dbReference>
<keyword evidence="1" id="KW-0560">Oxidoreductase</keyword>
<dbReference type="Proteomes" id="UP000190092">
    <property type="component" value="Unassembled WGS sequence"/>
</dbReference>
<dbReference type="EMBL" id="FUWJ01000014">
    <property type="protein sequence ID" value="SKA37103.1"/>
    <property type="molecule type" value="Genomic_DNA"/>
</dbReference>
<dbReference type="SUPFAM" id="SSF56436">
    <property type="entry name" value="C-type lectin-like"/>
    <property type="match status" value="1"/>
</dbReference>
<reference evidence="7" key="1">
    <citation type="submission" date="2017-02" db="EMBL/GenBank/DDBJ databases">
        <authorList>
            <person name="Varghese N."/>
            <person name="Submissions S."/>
        </authorList>
    </citation>
    <scope>NUCLEOTIDE SEQUENCE [LARGE SCALE GENOMIC DNA]</scope>
    <source>
        <strain evidence="7">ATCC 27094</strain>
    </source>
</reference>
<evidence type="ECO:0000256" key="2">
    <source>
        <dbReference type="ARBA" id="ARBA00023004"/>
    </source>
</evidence>
<dbReference type="Pfam" id="PF12867">
    <property type="entry name" value="DinB_2"/>
    <property type="match status" value="1"/>
</dbReference>
<accession>A0A1T4T9N8</accession>
<evidence type="ECO:0000313" key="6">
    <source>
        <dbReference type="EMBL" id="SKA37103.1"/>
    </source>
</evidence>
<evidence type="ECO:0000256" key="3">
    <source>
        <dbReference type="ARBA" id="ARBA00037882"/>
    </source>
</evidence>
<organism evidence="6 7">
    <name type="scientific">Enhydrobacter aerosaccus</name>
    <dbReference type="NCBI Taxonomy" id="225324"/>
    <lineage>
        <taxon>Bacteria</taxon>
        <taxon>Pseudomonadati</taxon>
        <taxon>Pseudomonadota</taxon>
        <taxon>Alphaproteobacteria</taxon>
        <taxon>Hyphomicrobiales</taxon>
        <taxon>Enhydrobacter</taxon>
    </lineage>
</organism>
<comment type="pathway">
    <text evidence="3">Amino-acid biosynthesis; ergothioneine biosynthesis.</text>
</comment>
<dbReference type="PANTHER" id="PTHR23150:SF36">
    <property type="entry name" value="HERCYNINE OXYGENASE"/>
    <property type="match status" value="1"/>
</dbReference>
<dbReference type="PANTHER" id="PTHR23150">
    <property type="entry name" value="SULFATASE MODIFYING FACTOR 1, 2"/>
    <property type="match status" value="1"/>
</dbReference>
<feature type="domain" description="Sulfatase-modifying factor enzyme-like" evidence="4">
    <location>
        <begin position="185"/>
        <end position="318"/>
    </location>
</feature>
<dbReference type="SUPFAM" id="SSF109854">
    <property type="entry name" value="DinB/YfiT-like putative metalloenzymes"/>
    <property type="match status" value="1"/>
</dbReference>
<dbReference type="InterPro" id="IPR051043">
    <property type="entry name" value="Sulfatase_Mod_Factor_Kinase"/>
</dbReference>
<gene>
    <name evidence="6" type="ORF">SAMN02745126_05885</name>
</gene>
<dbReference type="GO" id="GO:0052699">
    <property type="term" value="P:ergothioneine biosynthetic process"/>
    <property type="evidence" value="ECO:0007669"/>
    <property type="project" value="InterPro"/>
</dbReference>
<dbReference type="InterPro" id="IPR024775">
    <property type="entry name" value="DinB-like"/>
</dbReference>
<dbReference type="InterPro" id="IPR034660">
    <property type="entry name" value="DinB/YfiT-like"/>
</dbReference>
<dbReference type="Gene3D" id="3.90.1580.10">
    <property type="entry name" value="paralog of FGE (formylglycine-generating enzyme)"/>
    <property type="match status" value="1"/>
</dbReference>
<proteinExistence type="predicted"/>
<dbReference type="InterPro" id="IPR017806">
    <property type="entry name" value="EgtB"/>
</dbReference>